<reference evidence="1" key="1">
    <citation type="submission" date="2020-05" db="EMBL/GenBank/DDBJ databases">
        <authorList>
            <person name="Chiriac C."/>
            <person name="Salcher M."/>
            <person name="Ghai R."/>
            <person name="Kavagutti S V."/>
        </authorList>
    </citation>
    <scope>NUCLEOTIDE SEQUENCE</scope>
</reference>
<organism evidence="1">
    <name type="scientific">freshwater metagenome</name>
    <dbReference type="NCBI Taxonomy" id="449393"/>
    <lineage>
        <taxon>unclassified sequences</taxon>
        <taxon>metagenomes</taxon>
        <taxon>ecological metagenomes</taxon>
    </lineage>
</organism>
<protein>
    <submittedName>
        <fullName evidence="1">Unannotated protein</fullName>
    </submittedName>
</protein>
<gene>
    <name evidence="1" type="ORF">UFOPK4371_01538</name>
</gene>
<dbReference type="EMBL" id="CAFBRD010000106">
    <property type="protein sequence ID" value="CAB5078391.1"/>
    <property type="molecule type" value="Genomic_DNA"/>
</dbReference>
<evidence type="ECO:0000313" key="1">
    <source>
        <dbReference type="EMBL" id="CAB5078391.1"/>
    </source>
</evidence>
<dbReference type="AlphaFoldDB" id="A0A6J7VIZ5"/>
<proteinExistence type="predicted"/>
<name>A0A6J7VIZ5_9ZZZZ</name>
<accession>A0A6J7VIZ5</accession>
<sequence>MASLRHPWVHLVSRELSTLAWLRALRHLDLKVIGIHEVFACYTEPSRCNLLDCRTLRIAIR</sequence>